<gene>
    <name evidence="1" type="ORF">NCS_11080</name>
</gene>
<protein>
    <submittedName>
        <fullName evidence="1">Uncharacterized protein</fullName>
    </submittedName>
</protein>
<organism evidence="1 2">
    <name type="scientific">Candidatus Nitrosotalea okcheonensis</name>
    <dbReference type="NCBI Taxonomy" id="1903276"/>
    <lineage>
        <taxon>Archaea</taxon>
        <taxon>Nitrososphaerota</taxon>
        <taxon>Nitrososphaeria</taxon>
        <taxon>Nitrosotaleales</taxon>
        <taxon>Nitrosotaleaceae</taxon>
        <taxon>Nitrosotalea</taxon>
    </lineage>
</organism>
<sequence>MIIIHTLQQDVIKKINPKALGSGLKTI</sequence>
<dbReference type="Proteomes" id="UP000230607">
    <property type="component" value="Chromosome 1"/>
</dbReference>
<keyword evidence="2" id="KW-1185">Reference proteome</keyword>
<dbReference type="EMBL" id="LT841358">
    <property type="protein sequence ID" value="SMH71273.1"/>
    <property type="molecule type" value="Genomic_DNA"/>
</dbReference>
<name>A0A2H1FET9_9ARCH</name>
<reference evidence="2" key="1">
    <citation type="submission" date="2017-03" db="EMBL/GenBank/DDBJ databases">
        <authorList>
            <person name="Herbold C."/>
        </authorList>
    </citation>
    <scope>NUCLEOTIDE SEQUENCE [LARGE SCALE GENOMIC DNA]</scope>
</reference>
<evidence type="ECO:0000313" key="2">
    <source>
        <dbReference type="Proteomes" id="UP000230607"/>
    </source>
</evidence>
<proteinExistence type="predicted"/>
<dbReference type="AlphaFoldDB" id="A0A2H1FET9"/>
<evidence type="ECO:0000313" key="1">
    <source>
        <dbReference type="EMBL" id="SMH71273.1"/>
    </source>
</evidence>
<accession>A0A2H1FET9</accession>